<organism evidence="2 3">
    <name type="scientific">Aspergillus minisclerotigenes</name>
    <dbReference type="NCBI Taxonomy" id="656917"/>
    <lineage>
        <taxon>Eukaryota</taxon>
        <taxon>Fungi</taxon>
        <taxon>Dikarya</taxon>
        <taxon>Ascomycota</taxon>
        <taxon>Pezizomycotina</taxon>
        <taxon>Eurotiomycetes</taxon>
        <taxon>Eurotiomycetidae</taxon>
        <taxon>Eurotiales</taxon>
        <taxon>Aspergillaceae</taxon>
        <taxon>Aspergillus</taxon>
        <taxon>Aspergillus subgen. Circumdati</taxon>
    </lineage>
</organism>
<keyword evidence="3" id="KW-1185">Reference proteome</keyword>
<sequence>MKIQTLCSLAAVGLAFAKPIHNLEERTDVTDFLKCAGDAVQKGLSVALDTVSQSNIKLEGLDGLISCITNAAAEVTDIATITQDPLGWLHSLDCTEQFLGGAEGLAELGHNVQQVDNLLSQVAAQTVGGIVECGSSKSIDLD</sequence>
<reference evidence="2 3" key="1">
    <citation type="submission" date="2019-04" db="EMBL/GenBank/DDBJ databases">
        <title>Fungal friends and foes A comparative genomics study of 23 Aspergillus species from section Flavi.</title>
        <authorList>
            <consortium name="DOE Joint Genome Institute"/>
            <person name="Kjaerbolling I."/>
            <person name="Vesth T.C."/>
            <person name="Frisvad J.C."/>
            <person name="Nybo J.L."/>
            <person name="Theobald S."/>
            <person name="Kildgaard S."/>
            <person name="Petersen T.I."/>
            <person name="Kuo A."/>
            <person name="Sato A."/>
            <person name="Lyhne E.K."/>
            <person name="Kogle M.E."/>
            <person name="Wiebenga A."/>
            <person name="Kun R.S."/>
            <person name="Lubbers R.J."/>
            <person name="Makela M.R."/>
            <person name="Barry K."/>
            <person name="Chovatia M."/>
            <person name="Clum A."/>
            <person name="Daum C."/>
            <person name="Haridas S."/>
            <person name="He G."/>
            <person name="LaButti K."/>
            <person name="Lipzen A."/>
            <person name="Mondo S."/>
            <person name="Pangilinan J."/>
            <person name="Riley R."/>
            <person name="Salamov A."/>
            <person name="Simmons B.A."/>
            <person name="Magnuson J.K."/>
            <person name="Henrissat B."/>
            <person name="Mortensen U.H."/>
            <person name="Larsen T.O."/>
            <person name="De vries R.P."/>
            <person name="Grigoriev I.V."/>
            <person name="Machida M."/>
            <person name="Baker S.E."/>
            <person name="Andersen M.R."/>
        </authorList>
    </citation>
    <scope>NUCLEOTIDE SEQUENCE [LARGE SCALE GENOMIC DNA]</scope>
    <source>
        <strain evidence="2 3">CBS 117635</strain>
    </source>
</reference>
<keyword evidence="1" id="KW-0732">Signal</keyword>
<proteinExistence type="predicted"/>
<evidence type="ECO:0000313" key="3">
    <source>
        <dbReference type="Proteomes" id="UP000326289"/>
    </source>
</evidence>
<feature type="chain" id="PRO_5024808823" description="Hydrophobic surface binding protein A-domain-containing protein" evidence="1">
    <location>
        <begin position="18"/>
        <end position="142"/>
    </location>
</feature>
<evidence type="ECO:0000313" key="2">
    <source>
        <dbReference type="EMBL" id="KAB8278226.1"/>
    </source>
</evidence>
<evidence type="ECO:0008006" key="4">
    <source>
        <dbReference type="Google" id="ProtNLM"/>
    </source>
</evidence>
<dbReference type="AlphaFoldDB" id="A0A5N6JH76"/>
<name>A0A5N6JH76_9EURO</name>
<feature type="signal peptide" evidence="1">
    <location>
        <begin position="1"/>
        <end position="17"/>
    </location>
</feature>
<protein>
    <recommendedName>
        <fullName evidence="4">Hydrophobic surface binding protein A-domain-containing protein</fullName>
    </recommendedName>
</protein>
<dbReference type="Proteomes" id="UP000326289">
    <property type="component" value="Unassembled WGS sequence"/>
</dbReference>
<dbReference type="EMBL" id="ML732769">
    <property type="protein sequence ID" value="KAB8278226.1"/>
    <property type="molecule type" value="Genomic_DNA"/>
</dbReference>
<gene>
    <name evidence="2" type="ORF">BDV30DRAFT_234170</name>
</gene>
<accession>A0A5N6JH76</accession>
<evidence type="ECO:0000256" key="1">
    <source>
        <dbReference type="SAM" id="SignalP"/>
    </source>
</evidence>